<keyword evidence="3" id="KW-1185">Reference proteome</keyword>
<feature type="compositionally biased region" description="Basic and acidic residues" evidence="1">
    <location>
        <begin position="568"/>
        <end position="581"/>
    </location>
</feature>
<feature type="compositionally biased region" description="Polar residues" evidence="1">
    <location>
        <begin position="338"/>
        <end position="348"/>
    </location>
</feature>
<name>A0A8S3T309_MYTED</name>
<feature type="compositionally biased region" description="Basic and acidic residues" evidence="1">
    <location>
        <begin position="201"/>
        <end position="216"/>
    </location>
</feature>
<feature type="compositionally biased region" description="Basic residues" evidence="1">
    <location>
        <begin position="362"/>
        <end position="371"/>
    </location>
</feature>
<feature type="compositionally biased region" description="Polar residues" evidence="1">
    <location>
        <begin position="516"/>
        <end position="533"/>
    </location>
</feature>
<proteinExistence type="predicted"/>
<feature type="compositionally biased region" description="Basic and acidic residues" evidence="1">
    <location>
        <begin position="322"/>
        <end position="336"/>
    </location>
</feature>
<feature type="region of interest" description="Disordered" evidence="1">
    <location>
        <begin position="35"/>
        <end position="223"/>
    </location>
</feature>
<dbReference type="EMBL" id="CAJPWZ010001829">
    <property type="protein sequence ID" value="CAG2224970.1"/>
    <property type="molecule type" value="Genomic_DNA"/>
</dbReference>
<feature type="compositionally biased region" description="Low complexity" evidence="1">
    <location>
        <begin position="376"/>
        <end position="396"/>
    </location>
</feature>
<feature type="compositionally biased region" description="Polar residues" evidence="1">
    <location>
        <begin position="188"/>
        <end position="198"/>
    </location>
</feature>
<dbReference type="Proteomes" id="UP000683360">
    <property type="component" value="Unassembled WGS sequence"/>
</dbReference>
<feature type="compositionally biased region" description="Basic and acidic residues" evidence="1">
    <location>
        <begin position="64"/>
        <end position="77"/>
    </location>
</feature>
<feature type="compositionally biased region" description="Basic residues" evidence="1">
    <location>
        <begin position="534"/>
        <end position="543"/>
    </location>
</feature>
<dbReference type="AlphaFoldDB" id="A0A8S3T309"/>
<comment type="caution">
    <text evidence="2">The sequence shown here is derived from an EMBL/GenBank/DDBJ whole genome shotgun (WGS) entry which is preliminary data.</text>
</comment>
<evidence type="ECO:0000313" key="3">
    <source>
        <dbReference type="Proteomes" id="UP000683360"/>
    </source>
</evidence>
<evidence type="ECO:0000313" key="2">
    <source>
        <dbReference type="EMBL" id="CAG2224970.1"/>
    </source>
</evidence>
<feature type="region of interest" description="Disordered" evidence="1">
    <location>
        <begin position="516"/>
        <end position="667"/>
    </location>
</feature>
<gene>
    <name evidence="2" type="ORF">MEDL_38149</name>
</gene>
<sequence length="687" mass="78960">MSKLKSEKLLLLEKLIQSSSDGEITNEQKDLFVNLVKETSPKSPKMKKKSANNPDRQSRQRVKIVRENSHEVKDNSHGKVIVPLPENGRRSRSRSGSSKSRSDSSSSFWSSGSQDRARLVKPSSRSRSYSRSSGSSYSRSRSRSRTSSSSSSSSRSRSSSVEYSRKKVRERSKSPSTPKSPVKEPRSDSLSSTQSAPAKTTIERHVTHDTASDSGRKGKRKKLLKRGEVRKYRSFDINPDIFIEERIKQKYKELHNLMATQFSGTHAQMTQQQFQQMHSLRDQYISASHGLPPSGVLVPRSLPASMRVKRGAPQGLTKVRSRSRDTLTSDFGDDHTYISVQRVQNTSAAREGKVIVDPRPVMMKKKKKKVKKSDSKTTLNSTLDSTSDLTGSRTLSPRSRSDYSGSRTLSPRSRSNEPEIHHIKASKNPDLIKWLKQKDKDHRKKEKEERKKKREEREKLVLEANEKFERRLESQKIVKKWISEKEKDYRKTLKEKKQHEKELELQEKIRIELSSPTRGITVRAQTAPSQWKQKSPRHSYKTKKNGEATDNTDSTAQTVQDQLGTSSEHLKFDLNDQKSHDPLPPTSKFMYKRPVAGKIKLNMRNRPMSAQPKLQSTRTEKEHWQSAKDESDKNLRLTYDDWVNTKRKEDKEKRKQEKIRQKEVLSKSDPEIAKLVPEVAKREFIQC</sequence>
<feature type="compositionally biased region" description="Basic and acidic residues" evidence="1">
    <location>
        <begin position="618"/>
        <end position="667"/>
    </location>
</feature>
<evidence type="ECO:0000256" key="1">
    <source>
        <dbReference type="SAM" id="MobiDB-lite"/>
    </source>
</evidence>
<organism evidence="2 3">
    <name type="scientific">Mytilus edulis</name>
    <name type="common">Blue mussel</name>
    <dbReference type="NCBI Taxonomy" id="6550"/>
    <lineage>
        <taxon>Eukaryota</taxon>
        <taxon>Metazoa</taxon>
        <taxon>Spiralia</taxon>
        <taxon>Lophotrochozoa</taxon>
        <taxon>Mollusca</taxon>
        <taxon>Bivalvia</taxon>
        <taxon>Autobranchia</taxon>
        <taxon>Pteriomorphia</taxon>
        <taxon>Mytilida</taxon>
        <taxon>Mytiloidea</taxon>
        <taxon>Mytilidae</taxon>
        <taxon>Mytilinae</taxon>
        <taxon>Mytilus</taxon>
    </lineage>
</organism>
<feature type="compositionally biased region" description="Polar residues" evidence="1">
    <location>
        <begin position="402"/>
        <end position="413"/>
    </location>
</feature>
<accession>A0A8S3T309</accession>
<feature type="region of interest" description="Disordered" evidence="1">
    <location>
        <begin position="311"/>
        <end position="457"/>
    </location>
</feature>
<reference evidence="2" key="1">
    <citation type="submission" date="2021-03" db="EMBL/GenBank/DDBJ databases">
        <authorList>
            <person name="Bekaert M."/>
        </authorList>
    </citation>
    <scope>NUCLEOTIDE SEQUENCE</scope>
</reference>
<feature type="compositionally biased region" description="Low complexity" evidence="1">
    <location>
        <begin position="94"/>
        <end position="113"/>
    </location>
</feature>
<protein>
    <submittedName>
        <fullName evidence="2">Uncharacterized protein</fullName>
    </submittedName>
</protein>
<feature type="compositionally biased region" description="Low complexity" evidence="1">
    <location>
        <begin position="123"/>
        <end position="162"/>
    </location>
</feature>
<dbReference type="OrthoDB" id="6132565at2759"/>
<feature type="compositionally biased region" description="Polar residues" evidence="1">
    <location>
        <begin position="548"/>
        <end position="567"/>
    </location>
</feature>
<feature type="compositionally biased region" description="Basic residues" evidence="1">
    <location>
        <begin position="441"/>
        <end position="454"/>
    </location>
</feature>